<organism evidence="2 3">
    <name type="scientific">Gossypium arboreum</name>
    <name type="common">Tree cotton</name>
    <name type="synonym">Gossypium nanking</name>
    <dbReference type="NCBI Taxonomy" id="29729"/>
    <lineage>
        <taxon>Eukaryota</taxon>
        <taxon>Viridiplantae</taxon>
        <taxon>Streptophyta</taxon>
        <taxon>Embryophyta</taxon>
        <taxon>Tracheophyta</taxon>
        <taxon>Spermatophyta</taxon>
        <taxon>Magnoliopsida</taxon>
        <taxon>eudicotyledons</taxon>
        <taxon>Gunneridae</taxon>
        <taxon>Pentapetalae</taxon>
        <taxon>rosids</taxon>
        <taxon>malvids</taxon>
        <taxon>Malvales</taxon>
        <taxon>Malvaceae</taxon>
        <taxon>Malvoideae</taxon>
        <taxon>Gossypium</taxon>
    </lineage>
</organism>
<gene>
    <name evidence="2" type="ORF">F383_24452</name>
</gene>
<evidence type="ECO:0000313" key="2">
    <source>
        <dbReference type="EMBL" id="KHG02953.1"/>
    </source>
</evidence>
<dbReference type="EMBL" id="JRRC01311905">
    <property type="protein sequence ID" value="KHG02953.1"/>
    <property type="molecule type" value="Genomic_DNA"/>
</dbReference>
<sequence length="24" mass="3093">MKEKQKDRRGVVREYSRKQLEKYH</sequence>
<accession>A0A0B0MLF9</accession>
<dbReference type="Proteomes" id="UP000032142">
    <property type="component" value="Unassembled WGS sequence"/>
</dbReference>
<keyword evidence="3" id="KW-1185">Reference proteome</keyword>
<reference evidence="3" key="1">
    <citation type="submission" date="2014-09" db="EMBL/GenBank/DDBJ databases">
        <authorList>
            <person name="Mudge J."/>
            <person name="Ramaraj T."/>
            <person name="Lindquist I.E."/>
            <person name="Bharti A.K."/>
            <person name="Sundararajan A."/>
            <person name="Cameron C.T."/>
            <person name="Woodward J.E."/>
            <person name="May G.D."/>
            <person name="Brubaker C."/>
            <person name="Broadhvest J."/>
            <person name="Wilkins T.A."/>
        </authorList>
    </citation>
    <scope>NUCLEOTIDE SEQUENCE</scope>
    <source>
        <strain evidence="3">cv. AKA8401</strain>
    </source>
</reference>
<name>A0A0B0MLF9_GOSAR</name>
<dbReference type="AlphaFoldDB" id="A0A0B0MLF9"/>
<feature type="region of interest" description="Disordered" evidence="1">
    <location>
        <begin position="1"/>
        <end position="24"/>
    </location>
</feature>
<evidence type="ECO:0000313" key="3">
    <source>
        <dbReference type="Proteomes" id="UP000032142"/>
    </source>
</evidence>
<proteinExistence type="predicted"/>
<comment type="caution">
    <text evidence="2">The sequence shown here is derived from an EMBL/GenBank/DDBJ whole genome shotgun (WGS) entry which is preliminary data.</text>
</comment>
<protein>
    <submittedName>
        <fullName evidence="2">Uncharacterized protein</fullName>
    </submittedName>
</protein>
<evidence type="ECO:0000256" key="1">
    <source>
        <dbReference type="SAM" id="MobiDB-lite"/>
    </source>
</evidence>